<dbReference type="PANTHER" id="PTHR21240">
    <property type="entry name" value="2-AMINO-3-CARBOXYLMUCONATE-6-SEMIALDEHYDE DECARBOXYLASE"/>
    <property type="match status" value="1"/>
</dbReference>
<gene>
    <name evidence="3" type="ORF">H8705_12470</name>
</gene>
<dbReference type="Proteomes" id="UP000623678">
    <property type="component" value="Unassembled WGS sequence"/>
</dbReference>
<dbReference type="GO" id="GO:0016831">
    <property type="term" value="F:carboxy-lyase activity"/>
    <property type="evidence" value="ECO:0007669"/>
    <property type="project" value="InterPro"/>
</dbReference>
<keyword evidence="4" id="KW-1185">Reference proteome</keyword>
<feature type="domain" description="Amidohydrolase-related" evidence="2">
    <location>
        <begin position="62"/>
        <end position="281"/>
    </location>
</feature>
<evidence type="ECO:0000259" key="2">
    <source>
        <dbReference type="Pfam" id="PF04909"/>
    </source>
</evidence>
<accession>A0A926IIN8</accession>
<reference evidence="3" key="1">
    <citation type="submission" date="2020-08" db="EMBL/GenBank/DDBJ databases">
        <title>Genome public.</title>
        <authorList>
            <person name="Liu C."/>
            <person name="Sun Q."/>
        </authorList>
    </citation>
    <scope>NUCLEOTIDE SEQUENCE</scope>
    <source>
        <strain evidence="3">NSJ-64</strain>
    </source>
</reference>
<comment type="caution">
    <text evidence="3">The sequence shown here is derived from an EMBL/GenBank/DDBJ whole genome shotgun (WGS) entry which is preliminary data.</text>
</comment>
<evidence type="ECO:0000313" key="4">
    <source>
        <dbReference type="Proteomes" id="UP000623678"/>
    </source>
</evidence>
<dbReference type="GO" id="GO:0016787">
    <property type="term" value="F:hydrolase activity"/>
    <property type="evidence" value="ECO:0007669"/>
    <property type="project" value="InterPro"/>
</dbReference>
<dbReference type="EMBL" id="JACRTD010000011">
    <property type="protein sequence ID" value="MBC8586395.1"/>
    <property type="molecule type" value="Genomic_DNA"/>
</dbReference>
<dbReference type="Pfam" id="PF04909">
    <property type="entry name" value="Amidohydro_2"/>
    <property type="match status" value="1"/>
</dbReference>
<keyword evidence="1" id="KW-0456">Lyase</keyword>
<dbReference type="RefSeq" id="WP_262396117.1">
    <property type="nucleotide sequence ID" value="NZ_JACRTD010000011.1"/>
</dbReference>
<sequence>MKSLVIDSHVHVGFFEEMNISDQQHVYNMNMMGLYKTGLESVQGLFNRCDYAGIDKVILLPMDLTTTTGGCVGTNEQVKKLVEEYPERFIGFASVDPNREDALEVLEYAFKDLKLKGLKLHPSKQRFYPDDPKMDEIYRMCIKYNRPVTFHGGMSVEPDTLSKYAHPMRFEETAYRFPELRMCIAHFAWPWVQEMCMLMLKYSNVYTDTALLYFDNAPEFYHQVFSVDMGPRWIERTFRHQVMYGSDDPRLEQIRMIDAIREMPLRKSTLDMILGQNALAFIGSEV</sequence>
<protein>
    <submittedName>
        <fullName evidence="3">Amidohydrolase family protein</fullName>
    </submittedName>
</protein>
<organism evidence="3 4">
    <name type="scientific">Youxingia wuxianensis</name>
    <dbReference type="NCBI Taxonomy" id="2763678"/>
    <lineage>
        <taxon>Bacteria</taxon>
        <taxon>Bacillati</taxon>
        <taxon>Bacillota</taxon>
        <taxon>Clostridia</taxon>
        <taxon>Eubacteriales</taxon>
        <taxon>Oscillospiraceae</taxon>
        <taxon>Youxingia</taxon>
    </lineage>
</organism>
<dbReference type="AlphaFoldDB" id="A0A926IIN8"/>
<dbReference type="InterPro" id="IPR032465">
    <property type="entry name" value="ACMSD"/>
</dbReference>
<name>A0A926IIN8_9FIRM</name>
<dbReference type="PANTHER" id="PTHR21240:SF19">
    <property type="entry name" value="CATALYTIC_ HYDROLASE"/>
    <property type="match status" value="1"/>
</dbReference>
<dbReference type="InterPro" id="IPR032466">
    <property type="entry name" value="Metal_Hydrolase"/>
</dbReference>
<dbReference type="Gene3D" id="3.20.20.140">
    <property type="entry name" value="Metal-dependent hydrolases"/>
    <property type="match status" value="1"/>
</dbReference>
<dbReference type="SUPFAM" id="SSF51556">
    <property type="entry name" value="Metallo-dependent hydrolases"/>
    <property type="match status" value="1"/>
</dbReference>
<evidence type="ECO:0000313" key="3">
    <source>
        <dbReference type="EMBL" id="MBC8586395.1"/>
    </source>
</evidence>
<proteinExistence type="predicted"/>
<evidence type="ECO:0000256" key="1">
    <source>
        <dbReference type="ARBA" id="ARBA00023239"/>
    </source>
</evidence>
<dbReference type="InterPro" id="IPR006680">
    <property type="entry name" value="Amidohydro-rel"/>
</dbReference>